<dbReference type="NCBIfam" id="TIGR00254">
    <property type="entry name" value="GGDEF"/>
    <property type="match status" value="1"/>
</dbReference>
<dbReference type="SUPFAM" id="SSF55073">
    <property type="entry name" value="Nucleotide cyclase"/>
    <property type="match status" value="1"/>
</dbReference>
<dbReference type="PANTHER" id="PTHR45138:SF9">
    <property type="entry name" value="DIGUANYLATE CYCLASE DGCM-RELATED"/>
    <property type="match status" value="1"/>
</dbReference>
<dbReference type="AlphaFoldDB" id="A0AAE9YQ37"/>
<dbReference type="GO" id="GO:0052621">
    <property type="term" value="F:diguanylate cyclase activity"/>
    <property type="evidence" value="ECO:0007669"/>
    <property type="project" value="UniProtKB-EC"/>
</dbReference>
<dbReference type="InterPro" id="IPR000160">
    <property type="entry name" value="GGDEF_dom"/>
</dbReference>
<evidence type="ECO:0000313" key="5">
    <source>
        <dbReference type="EMBL" id="WDD98204.1"/>
    </source>
</evidence>
<gene>
    <name evidence="5" type="ORF">SG35_023455</name>
</gene>
<evidence type="ECO:0000259" key="4">
    <source>
        <dbReference type="PROSITE" id="PS50887"/>
    </source>
</evidence>
<keyword evidence="6" id="KW-1185">Reference proteome</keyword>
<organism evidence="5 6">
    <name type="scientific">Thalassomonas actiniarum</name>
    <dbReference type="NCBI Taxonomy" id="485447"/>
    <lineage>
        <taxon>Bacteria</taxon>
        <taxon>Pseudomonadati</taxon>
        <taxon>Pseudomonadota</taxon>
        <taxon>Gammaproteobacteria</taxon>
        <taxon>Alteromonadales</taxon>
        <taxon>Colwelliaceae</taxon>
        <taxon>Thalassomonas</taxon>
    </lineage>
</organism>
<evidence type="ECO:0000256" key="2">
    <source>
        <dbReference type="ARBA" id="ARBA00012528"/>
    </source>
</evidence>
<dbReference type="Gene3D" id="3.30.70.270">
    <property type="match status" value="1"/>
</dbReference>
<dbReference type="FunFam" id="3.30.70.270:FF:000001">
    <property type="entry name" value="Diguanylate cyclase domain protein"/>
    <property type="match status" value="1"/>
</dbReference>
<dbReference type="KEGG" id="tact:SG35_023455"/>
<dbReference type="Proteomes" id="UP000032568">
    <property type="component" value="Chromosome"/>
</dbReference>
<reference evidence="5 6" key="1">
    <citation type="journal article" date="2015" name="Genome Announc.">
        <title>Draft Genome Sequences of Marine Isolates of Thalassomonas viridans and Thalassomonas actiniarum.</title>
        <authorList>
            <person name="Olonade I."/>
            <person name="van Zyl L.J."/>
            <person name="Trindade M."/>
        </authorList>
    </citation>
    <scope>NUCLEOTIDE SEQUENCE [LARGE SCALE GENOMIC DNA]</scope>
    <source>
        <strain evidence="5 6">A5K-106</strain>
    </source>
</reference>
<dbReference type="InterPro" id="IPR029016">
    <property type="entry name" value="GAF-like_dom_sf"/>
</dbReference>
<dbReference type="InterPro" id="IPR029787">
    <property type="entry name" value="Nucleotide_cyclase"/>
</dbReference>
<dbReference type="InterPro" id="IPR007435">
    <property type="entry name" value="DUF484"/>
</dbReference>
<evidence type="ECO:0000256" key="3">
    <source>
        <dbReference type="ARBA" id="ARBA00034247"/>
    </source>
</evidence>
<protein>
    <recommendedName>
        <fullName evidence="2">diguanylate cyclase</fullName>
        <ecNumber evidence="2">2.7.7.65</ecNumber>
    </recommendedName>
</protein>
<reference evidence="5 6" key="2">
    <citation type="journal article" date="2022" name="Mar. Drugs">
        <title>Bioassay-Guided Fractionation Leads to the Detection of Cholic Acid Generated by the Rare Thalassomonas sp.</title>
        <authorList>
            <person name="Pheiffer F."/>
            <person name="Schneider Y.K."/>
            <person name="Hansen E.H."/>
            <person name="Andersen J.H."/>
            <person name="Isaksson J."/>
            <person name="Busche T."/>
            <person name="R C."/>
            <person name="Kalinowski J."/>
            <person name="Zyl L.V."/>
            <person name="Trindade M."/>
        </authorList>
    </citation>
    <scope>NUCLEOTIDE SEQUENCE [LARGE SCALE GENOMIC DNA]</scope>
    <source>
        <strain evidence="5 6">A5K-106</strain>
    </source>
</reference>
<dbReference type="SMART" id="SM00267">
    <property type="entry name" value="GGDEF"/>
    <property type="match status" value="1"/>
</dbReference>
<dbReference type="EMBL" id="CP059735">
    <property type="protein sequence ID" value="WDD98204.1"/>
    <property type="molecule type" value="Genomic_DNA"/>
</dbReference>
<feature type="domain" description="GGDEF" evidence="4">
    <location>
        <begin position="210"/>
        <end position="335"/>
    </location>
</feature>
<sequence>MPNLQQLIENSRVNESIANKLFEIETEILACQSSQELLQRLLELIKEKFTLTGISLLLAEPTPISYLLGVKLQSSWHQQNSRQVSAETLKAFHPDNKPLLCNEPGSLKPVLPQSLLAGAESVALIPLRLENKLFASLLFTDCDKNRFHPALGTLHLEQLGVKASLCLSNALIRDQLEYMAHYDRLTGVANRRLMESTISEELVRQRRYGVPFSLLFIDCNKFKQINDTYGHDCGDKVLTYVADQLSQLIRENDHCFRYAGDEFVITLAGQSYQEARAVAKRLMAFFQNNPMPYQDQKLAVTISCGVAQSKGQENMDELLKAADQDLYRIKSAQPS</sequence>
<comment type="cofactor">
    <cofactor evidence="1">
        <name>Mg(2+)</name>
        <dbReference type="ChEBI" id="CHEBI:18420"/>
    </cofactor>
</comment>
<dbReference type="InterPro" id="IPR050469">
    <property type="entry name" value="Diguanylate_Cyclase"/>
</dbReference>
<dbReference type="RefSeq" id="WP_160298207.1">
    <property type="nucleotide sequence ID" value="NZ_CP059735.1"/>
</dbReference>
<name>A0AAE9YQ37_9GAMM</name>
<dbReference type="InterPro" id="IPR043128">
    <property type="entry name" value="Rev_trsase/Diguanyl_cyclase"/>
</dbReference>
<dbReference type="CDD" id="cd01949">
    <property type="entry name" value="GGDEF"/>
    <property type="match status" value="1"/>
</dbReference>
<proteinExistence type="predicted"/>
<evidence type="ECO:0000256" key="1">
    <source>
        <dbReference type="ARBA" id="ARBA00001946"/>
    </source>
</evidence>
<dbReference type="SUPFAM" id="SSF55781">
    <property type="entry name" value="GAF domain-like"/>
    <property type="match status" value="1"/>
</dbReference>
<dbReference type="Pfam" id="PF04340">
    <property type="entry name" value="DUF484"/>
    <property type="match status" value="1"/>
</dbReference>
<dbReference type="PROSITE" id="PS50887">
    <property type="entry name" value="GGDEF"/>
    <property type="match status" value="1"/>
</dbReference>
<evidence type="ECO:0000313" key="6">
    <source>
        <dbReference type="Proteomes" id="UP000032568"/>
    </source>
</evidence>
<dbReference type="EC" id="2.7.7.65" evidence="2"/>
<dbReference type="Gene3D" id="3.30.450.40">
    <property type="match status" value="1"/>
</dbReference>
<accession>A0AAE9YQ37</accession>
<dbReference type="Pfam" id="PF00990">
    <property type="entry name" value="GGDEF"/>
    <property type="match status" value="1"/>
</dbReference>
<comment type="catalytic activity">
    <reaction evidence="3">
        <text>2 GTP = 3',3'-c-di-GMP + 2 diphosphate</text>
        <dbReference type="Rhea" id="RHEA:24898"/>
        <dbReference type="ChEBI" id="CHEBI:33019"/>
        <dbReference type="ChEBI" id="CHEBI:37565"/>
        <dbReference type="ChEBI" id="CHEBI:58805"/>
        <dbReference type="EC" id="2.7.7.65"/>
    </reaction>
</comment>
<dbReference type="PANTHER" id="PTHR45138">
    <property type="entry name" value="REGULATORY COMPONENTS OF SENSORY TRANSDUCTION SYSTEM"/>
    <property type="match status" value="1"/>
</dbReference>